<accession>A0ABR1W0S6</accession>
<gene>
    <name evidence="7" type="ORF">PG996_003255</name>
</gene>
<evidence type="ECO:0000256" key="4">
    <source>
        <dbReference type="ARBA" id="ARBA00023002"/>
    </source>
</evidence>
<evidence type="ECO:0000256" key="5">
    <source>
        <dbReference type="SAM" id="SignalP"/>
    </source>
</evidence>
<dbReference type="Proteomes" id="UP001446871">
    <property type="component" value="Unassembled WGS sequence"/>
</dbReference>
<proteinExistence type="inferred from homology"/>
<keyword evidence="4" id="KW-0560">Oxidoreductase</keyword>
<dbReference type="InterPro" id="IPR016169">
    <property type="entry name" value="FAD-bd_PCMH_sub2"/>
</dbReference>
<dbReference type="Pfam" id="PF01565">
    <property type="entry name" value="FAD_binding_4"/>
    <property type="match status" value="1"/>
</dbReference>
<evidence type="ECO:0000313" key="7">
    <source>
        <dbReference type="EMBL" id="KAK8077085.1"/>
    </source>
</evidence>
<evidence type="ECO:0000256" key="1">
    <source>
        <dbReference type="ARBA" id="ARBA00005466"/>
    </source>
</evidence>
<comment type="similarity">
    <text evidence="1">Belongs to the oxygen-dependent FAD-linked oxidoreductase family.</text>
</comment>
<reference evidence="7 8" key="1">
    <citation type="submission" date="2023-01" db="EMBL/GenBank/DDBJ databases">
        <title>Analysis of 21 Apiospora genomes using comparative genomics revels a genus with tremendous synthesis potential of carbohydrate active enzymes and secondary metabolites.</title>
        <authorList>
            <person name="Sorensen T."/>
        </authorList>
    </citation>
    <scope>NUCLEOTIDE SEQUENCE [LARGE SCALE GENOMIC DNA]</scope>
    <source>
        <strain evidence="7 8">CBS 83171</strain>
    </source>
</reference>
<dbReference type="InterPro" id="IPR006094">
    <property type="entry name" value="Oxid_FAD_bind_N"/>
</dbReference>
<dbReference type="Gene3D" id="3.30.465.10">
    <property type="match status" value="1"/>
</dbReference>
<keyword evidence="8" id="KW-1185">Reference proteome</keyword>
<dbReference type="InterPro" id="IPR050416">
    <property type="entry name" value="FAD-linked_Oxidoreductase"/>
</dbReference>
<dbReference type="PROSITE" id="PS51387">
    <property type="entry name" value="FAD_PCMH"/>
    <property type="match status" value="1"/>
</dbReference>
<keyword evidence="3" id="KW-0274">FAD</keyword>
<dbReference type="SUPFAM" id="SSF56176">
    <property type="entry name" value="FAD-binding/transporter-associated domain-like"/>
    <property type="match status" value="1"/>
</dbReference>
<dbReference type="Gene3D" id="3.30.43.10">
    <property type="entry name" value="Uridine Diphospho-n-acetylenolpyruvylglucosamine Reductase, domain 2"/>
    <property type="match status" value="1"/>
</dbReference>
<dbReference type="InterPro" id="IPR016167">
    <property type="entry name" value="FAD-bd_PCMH_sub1"/>
</dbReference>
<dbReference type="Pfam" id="PF11578">
    <property type="entry name" value="DUF3237"/>
    <property type="match status" value="1"/>
</dbReference>
<sequence>MHALRFLFGTMATMPLGVVSSSPCPPSLVHLFTVHATEAPTVIVGNGGHGKRIFIPVTGGTIAGPRVQGKVLGLGGDWGAFDASGKTFSPDAKIVVQTHDGANILLSGRGRSPYISYEFETGSDAYSWLNEIIGVGLIQVGNASLTAEIFQCTALAALLAQKVVFPASSGYNQSLGSYFSAQEAEVHPSCIVLPATPNDVSRAVGTLSRRNCSFAVRSGGHTTWAGDANIANGVTIDLQGLASISVHQSGSSPLVSVGPGARWGNVYRALEASQLVVPGGRVGTVGVGGLTTGGGLSSFTPRYGWTCDSVANMEVVLASGDIVNANDTHNADLLHALRGGSNNFGVVTRFDYHAYPQGDIWGGTVNYDISTLPQQLKAVSKLASSDHYDEYASIVMNIVYSPGGNLSISNGLQYTKAVAYPEFMKPLTDIAHSSENLRVANLSNFADEGAAGNQNGLRTILATTTHGTTLEMFQAAFDTWNKTTTASFAGTSILQARLFSEPVPHLAYSRAASGTNSLGLSEARGNLVIVGVAVAWGQATDDALVDRVTREVVGQIDAAAQRLGQHNRYKFLNYAAPWQDVVGGYGPQSQARLRQASKVYDPRGVFQKKVPGGFKVL</sequence>
<organism evidence="7 8">
    <name type="scientific">Apiospora saccharicola</name>
    <dbReference type="NCBI Taxonomy" id="335842"/>
    <lineage>
        <taxon>Eukaryota</taxon>
        <taxon>Fungi</taxon>
        <taxon>Dikarya</taxon>
        <taxon>Ascomycota</taxon>
        <taxon>Pezizomycotina</taxon>
        <taxon>Sordariomycetes</taxon>
        <taxon>Xylariomycetidae</taxon>
        <taxon>Amphisphaeriales</taxon>
        <taxon>Apiosporaceae</taxon>
        <taxon>Apiospora</taxon>
    </lineage>
</organism>
<dbReference type="Gene3D" id="2.40.160.20">
    <property type="match status" value="1"/>
</dbReference>
<dbReference type="PANTHER" id="PTHR42973">
    <property type="entry name" value="BINDING OXIDOREDUCTASE, PUTATIVE (AFU_ORTHOLOGUE AFUA_1G17690)-RELATED"/>
    <property type="match status" value="1"/>
</dbReference>
<comment type="caution">
    <text evidence="7">The sequence shown here is derived from an EMBL/GenBank/DDBJ whole genome shotgun (WGS) entry which is preliminary data.</text>
</comment>
<dbReference type="PANTHER" id="PTHR42973:SF22">
    <property type="entry name" value="FAD-BINDING PCMH-TYPE DOMAIN-CONTAINING PROTEIN-RELATED"/>
    <property type="match status" value="1"/>
</dbReference>
<dbReference type="EMBL" id="JAQQWM010000002">
    <property type="protein sequence ID" value="KAK8077085.1"/>
    <property type="molecule type" value="Genomic_DNA"/>
</dbReference>
<evidence type="ECO:0000259" key="6">
    <source>
        <dbReference type="PROSITE" id="PS51387"/>
    </source>
</evidence>
<feature type="signal peptide" evidence="5">
    <location>
        <begin position="1"/>
        <end position="21"/>
    </location>
</feature>
<keyword evidence="2" id="KW-0285">Flavoprotein</keyword>
<evidence type="ECO:0000256" key="3">
    <source>
        <dbReference type="ARBA" id="ARBA00022827"/>
    </source>
</evidence>
<dbReference type="Gene3D" id="3.40.462.20">
    <property type="match status" value="1"/>
</dbReference>
<name>A0ABR1W0S6_9PEZI</name>
<feature type="chain" id="PRO_5046812281" description="FAD-binding PCMH-type domain-containing protein" evidence="5">
    <location>
        <begin position="22"/>
        <end position="617"/>
    </location>
</feature>
<dbReference type="InterPro" id="IPR016166">
    <property type="entry name" value="FAD-bd_PCMH"/>
</dbReference>
<keyword evidence="5" id="KW-0732">Signal</keyword>
<dbReference type="InterPro" id="IPR036318">
    <property type="entry name" value="FAD-bd_PCMH-like_sf"/>
</dbReference>
<evidence type="ECO:0000256" key="2">
    <source>
        <dbReference type="ARBA" id="ARBA00022630"/>
    </source>
</evidence>
<feature type="domain" description="FAD-binding PCMH-type" evidence="6">
    <location>
        <begin position="184"/>
        <end position="357"/>
    </location>
</feature>
<evidence type="ECO:0000313" key="8">
    <source>
        <dbReference type="Proteomes" id="UP001446871"/>
    </source>
</evidence>
<protein>
    <recommendedName>
        <fullName evidence="6">FAD-binding PCMH-type domain-containing protein</fullName>
    </recommendedName>
</protein>